<reference evidence="1 2" key="1">
    <citation type="submission" date="2022-03" db="EMBL/GenBank/DDBJ databases">
        <authorList>
            <person name="Brunel B."/>
        </authorList>
    </citation>
    <scope>NUCLEOTIDE SEQUENCE [LARGE SCALE GENOMIC DNA]</scope>
    <source>
        <strain evidence="1">STM5069sample</strain>
    </source>
</reference>
<proteinExistence type="predicted"/>
<dbReference type="Proteomes" id="UP001153050">
    <property type="component" value="Unassembled WGS sequence"/>
</dbReference>
<evidence type="ECO:0000313" key="2">
    <source>
        <dbReference type="Proteomes" id="UP001153050"/>
    </source>
</evidence>
<accession>A0ABN8KC64</accession>
<comment type="caution">
    <text evidence="1">The sequence shown here is derived from an EMBL/GenBank/DDBJ whole genome shotgun (WGS) entry which is preliminary data.</text>
</comment>
<organism evidence="1 2">
    <name type="scientific">Mesorhizobium escarrei</name>
    <dbReference type="NCBI Taxonomy" id="666018"/>
    <lineage>
        <taxon>Bacteria</taxon>
        <taxon>Pseudomonadati</taxon>
        <taxon>Pseudomonadota</taxon>
        <taxon>Alphaproteobacteria</taxon>
        <taxon>Hyphomicrobiales</taxon>
        <taxon>Phyllobacteriaceae</taxon>
        <taxon>Mesorhizobium</taxon>
    </lineage>
</organism>
<dbReference type="EMBL" id="CAKXZT010000160">
    <property type="protein sequence ID" value="CAH2407835.1"/>
    <property type="molecule type" value="Genomic_DNA"/>
</dbReference>
<gene>
    <name evidence="1" type="ORF">MES5069_620100</name>
</gene>
<keyword evidence="2" id="KW-1185">Reference proteome</keyword>
<sequence length="74" mass="8343">MEGTISYLVDSSFAIGKTRSSIMAGQRRVIELAMNEEAVVQLGARYRARARNARAGWRARKCCSTIVKHRRSSR</sequence>
<protein>
    <submittedName>
        <fullName evidence="1">Uncharacterized protein</fullName>
    </submittedName>
</protein>
<evidence type="ECO:0000313" key="1">
    <source>
        <dbReference type="EMBL" id="CAH2407835.1"/>
    </source>
</evidence>
<name>A0ABN8KC64_9HYPH</name>